<protein>
    <submittedName>
        <fullName evidence="1">Uncharacterized protein</fullName>
    </submittedName>
</protein>
<accession>A0A5S9HX71</accession>
<name>A0A5S9HX71_9CAUD</name>
<evidence type="ECO:0000313" key="1">
    <source>
        <dbReference type="EMBL" id="BBI90465.1"/>
    </source>
</evidence>
<reference evidence="1 2" key="1">
    <citation type="journal article" date="2019" name="Arch. Virol.">
        <title>A novel jumbo Tenacibaculum maritimum lytic phage with head-fiber-like appendages.</title>
        <authorList>
            <person name="Kawato Y."/>
            <person name="Istiqomah I."/>
            <person name="Gaafar A.Y."/>
            <person name="Hanaoka M."/>
            <person name="Ishimaru K."/>
            <person name="Yasuike M."/>
            <person name="Nishiki I."/>
            <person name="Nakamura Y."/>
            <person name="Fujiwara A."/>
            <person name="Nakai T."/>
        </authorList>
    </citation>
    <scope>NUCLEOTIDE SEQUENCE [LARGE SCALE GENOMIC DNA]</scope>
    <source>
        <strain evidence="1 2">PTm1</strain>
    </source>
</reference>
<sequence length="122" mass="14162">MNKLKAIKMDFLKKQLDVFLKTNDSDLKIGAEVYNNSYFIFEQLYPSILEHLSIEDVYTSSYGTLIVDWEKENNDIFSLEIGSKHLGYFIDVNGNYQKQVDKIEIEESVSHILKDLSNFLVA</sequence>
<dbReference type="Proteomes" id="UP000422648">
    <property type="component" value="Segment"/>
</dbReference>
<evidence type="ECO:0000313" key="2">
    <source>
        <dbReference type="Proteomes" id="UP000422648"/>
    </source>
</evidence>
<proteinExistence type="predicted"/>
<keyword evidence="2" id="KW-1185">Reference proteome</keyword>
<dbReference type="RefSeq" id="YP_009873757.1">
    <property type="nucleotide sequence ID" value="NC_049340.1"/>
</dbReference>
<organism evidence="1 2">
    <name type="scientific">Tenacibaculum phage PTm1</name>
    <dbReference type="NCBI Taxonomy" id="2547425"/>
    <lineage>
        <taxon>Viruses</taxon>
        <taxon>Duplodnaviria</taxon>
        <taxon>Heunggongvirae</taxon>
        <taxon>Uroviricota</taxon>
        <taxon>Caudoviricetes</taxon>
        <taxon>Shirahamavirus</taxon>
        <taxon>Shirahamavirus PTm1</taxon>
    </lineage>
</organism>
<dbReference type="EMBL" id="AP019524">
    <property type="protein sequence ID" value="BBI90465.1"/>
    <property type="molecule type" value="Genomic_DNA"/>
</dbReference>
<dbReference type="GeneID" id="55802878"/>
<dbReference type="KEGG" id="vg:55802878"/>